<protein>
    <recommendedName>
        <fullName evidence="1">Clr5 domain-containing protein</fullName>
    </recommendedName>
</protein>
<dbReference type="OrthoDB" id="539213at2759"/>
<dbReference type="HOGENOM" id="CLU_014626_0_0_1"/>
<proteinExistence type="predicted"/>
<gene>
    <name evidence="2" type="ORF">PFICI_11719</name>
</gene>
<dbReference type="AlphaFoldDB" id="W3WT70"/>
<sequence>MDAGSSSHDPYFLHVKFDQRWECHKDTIIRLYLDEKMSFVKLAETMKMQYRFDANVRQYKYHLKKWNATKNLKSSDKEKVITVLGKRARDGHETGIVRHSGMEVDKKRLRRHLQSSARQQPGLHLQGIVFGRWNLPHEALRTTLIQQLNPPSPFRVNVSTPSDVSVLSPPATTPQQGNAANVPTPTTTAIIHRTYVNRARYLVEGRLQDLFNDMTAAESRTTTNWLHHFWLFSFMSAKYWGKGPTQWSWELLNFMTLADITSSPNTPGCIGASPPHLAETAHAHTDRSSARTVIAPTPLCRWSIHYQTPNYERIPSPTRNIQDEFPRNAPDTWPAWQRGSVRESLADRLKEAIEQNSFSDIERESLPISTTQIVEAVARSPEELRVESIGFAIMAQNVEVLSDQDWNVISRDLDLSTLHPFHLAASYLSGGKTCCNVLTFLALNLGPTSSNSIKKLYINDLGYTVLDCLMLLILKGHTSCTIAVADSQVPRSQAFVGEEIDLCGRWDADSTCVIALHREGVARAPFCWKHVFCHTSVQAICHSINAIFRMPWSPDIDTPSGLFIKYCQNQSCKQKLSLLPLHTLVLVAFHLGNSGTEGETLFGMVACLLCLLMNGANPLERAEISLNSLLDIDEEGCSHIFMTPAELAKRVPYELLRTWSKEAQLGWNVFAETLQFAVNERRSSMQAEAPSASSSSFGLEDDTNPDGPRARFWWSESVKKKDKVGHDESCDHEYDCLVEGERRNFYGKSPELGKLWGMIQAELLTYRRVQEGDRWLSSNFNMHAVLQALSRHQDIDTLPMFTSSLTMPLCVCGKYMDAYDDLCPTVQEACAVYFSNMDDWSRSIFIEMPIS</sequence>
<dbReference type="eggNOG" id="ENOG502SKXW">
    <property type="taxonomic scope" value="Eukaryota"/>
</dbReference>
<reference evidence="3" key="1">
    <citation type="journal article" date="2015" name="BMC Genomics">
        <title>Genomic and transcriptomic analysis of the endophytic fungus Pestalotiopsis fici reveals its lifestyle and high potential for synthesis of natural products.</title>
        <authorList>
            <person name="Wang X."/>
            <person name="Zhang X."/>
            <person name="Liu L."/>
            <person name="Xiang M."/>
            <person name="Wang W."/>
            <person name="Sun X."/>
            <person name="Che Y."/>
            <person name="Guo L."/>
            <person name="Liu G."/>
            <person name="Guo L."/>
            <person name="Wang C."/>
            <person name="Yin W.B."/>
            <person name="Stadler M."/>
            <person name="Zhang X."/>
            <person name="Liu X."/>
        </authorList>
    </citation>
    <scope>NUCLEOTIDE SEQUENCE [LARGE SCALE GENOMIC DNA]</scope>
    <source>
        <strain evidence="3">W106-1 / CGMCC3.15140</strain>
    </source>
</reference>
<keyword evidence="3" id="KW-1185">Reference proteome</keyword>
<dbReference type="EMBL" id="KI912117">
    <property type="protein sequence ID" value="ETS76332.1"/>
    <property type="molecule type" value="Genomic_DNA"/>
</dbReference>
<feature type="domain" description="Clr5" evidence="1">
    <location>
        <begin position="19"/>
        <end position="70"/>
    </location>
</feature>
<dbReference type="PANTHER" id="PTHR38788">
    <property type="entry name" value="CLR5 DOMAIN-CONTAINING PROTEIN"/>
    <property type="match status" value="1"/>
</dbReference>
<evidence type="ECO:0000259" key="1">
    <source>
        <dbReference type="Pfam" id="PF14420"/>
    </source>
</evidence>
<dbReference type="OMA" id="WKHPFCH"/>
<evidence type="ECO:0000313" key="2">
    <source>
        <dbReference type="EMBL" id="ETS76332.1"/>
    </source>
</evidence>
<accession>W3WT70</accession>
<dbReference type="InterPro" id="IPR025676">
    <property type="entry name" value="Clr5_dom"/>
</dbReference>
<evidence type="ECO:0000313" key="3">
    <source>
        <dbReference type="Proteomes" id="UP000030651"/>
    </source>
</evidence>
<dbReference type="Pfam" id="PF14420">
    <property type="entry name" value="Clr5"/>
    <property type="match status" value="1"/>
</dbReference>
<organism evidence="2 3">
    <name type="scientific">Pestalotiopsis fici (strain W106-1 / CGMCC3.15140)</name>
    <dbReference type="NCBI Taxonomy" id="1229662"/>
    <lineage>
        <taxon>Eukaryota</taxon>
        <taxon>Fungi</taxon>
        <taxon>Dikarya</taxon>
        <taxon>Ascomycota</taxon>
        <taxon>Pezizomycotina</taxon>
        <taxon>Sordariomycetes</taxon>
        <taxon>Xylariomycetidae</taxon>
        <taxon>Amphisphaeriales</taxon>
        <taxon>Sporocadaceae</taxon>
        <taxon>Pestalotiopsis</taxon>
    </lineage>
</organism>
<dbReference type="PANTHER" id="PTHR38788:SF3">
    <property type="entry name" value="CLR5 DOMAIN-CONTAINING PROTEIN"/>
    <property type="match status" value="1"/>
</dbReference>
<dbReference type="Proteomes" id="UP000030651">
    <property type="component" value="Unassembled WGS sequence"/>
</dbReference>
<dbReference type="RefSeq" id="XP_007838491.1">
    <property type="nucleotide sequence ID" value="XM_007840300.1"/>
</dbReference>
<dbReference type="GeneID" id="19276732"/>
<name>W3WT70_PESFW</name>
<dbReference type="InParanoid" id="W3WT70"/>
<dbReference type="KEGG" id="pfy:PFICI_11719"/>